<dbReference type="InParanoid" id="H3A8T2"/>
<feature type="compositionally biased region" description="Polar residues" evidence="2">
    <location>
        <begin position="694"/>
        <end position="706"/>
    </location>
</feature>
<feature type="domain" description="FH2" evidence="3">
    <location>
        <begin position="73"/>
        <end position="467"/>
    </location>
</feature>
<dbReference type="SMART" id="SM00498">
    <property type="entry name" value="FH2"/>
    <property type="match status" value="1"/>
</dbReference>
<dbReference type="SUPFAM" id="SSF101447">
    <property type="entry name" value="Formin homology 2 domain (FH2 domain)"/>
    <property type="match status" value="1"/>
</dbReference>
<feature type="compositionally biased region" description="Polar residues" evidence="2">
    <location>
        <begin position="833"/>
        <end position="843"/>
    </location>
</feature>
<evidence type="ECO:0000259" key="3">
    <source>
        <dbReference type="PROSITE" id="PS51444"/>
    </source>
</evidence>
<feature type="compositionally biased region" description="Basic and acidic residues" evidence="2">
    <location>
        <begin position="1105"/>
        <end position="1118"/>
    </location>
</feature>
<dbReference type="EMBL" id="AFYH01155363">
    <property type="status" value="NOT_ANNOTATED_CDS"/>
    <property type="molecule type" value="Genomic_DNA"/>
</dbReference>
<organism evidence="4 5">
    <name type="scientific">Latimeria chalumnae</name>
    <name type="common">Coelacanth</name>
    <dbReference type="NCBI Taxonomy" id="7897"/>
    <lineage>
        <taxon>Eukaryota</taxon>
        <taxon>Metazoa</taxon>
        <taxon>Chordata</taxon>
        <taxon>Craniata</taxon>
        <taxon>Vertebrata</taxon>
        <taxon>Euteleostomi</taxon>
        <taxon>Coelacanthiformes</taxon>
        <taxon>Coelacanthidae</taxon>
        <taxon>Latimeria</taxon>
    </lineage>
</organism>
<feature type="compositionally biased region" description="Polar residues" evidence="2">
    <location>
        <begin position="1034"/>
        <end position="1050"/>
    </location>
</feature>
<dbReference type="GeneTree" id="ENSGT00940000155128"/>
<dbReference type="EMBL" id="AFYH01155362">
    <property type="status" value="NOT_ANNOTATED_CDS"/>
    <property type="molecule type" value="Genomic_DNA"/>
</dbReference>
<feature type="compositionally biased region" description="Low complexity" evidence="2">
    <location>
        <begin position="789"/>
        <end position="801"/>
    </location>
</feature>
<proteinExistence type="predicted"/>
<dbReference type="Proteomes" id="UP000008672">
    <property type="component" value="Unassembled WGS sequence"/>
</dbReference>
<dbReference type="PROSITE" id="PS51444">
    <property type="entry name" value="FH2"/>
    <property type="match status" value="1"/>
</dbReference>
<dbReference type="EMBL" id="AFYH01155369">
    <property type="status" value="NOT_ANNOTATED_CDS"/>
    <property type="molecule type" value="Genomic_DNA"/>
</dbReference>
<feature type="coiled-coil region" evidence="1">
    <location>
        <begin position="355"/>
        <end position="410"/>
    </location>
</feature>
<evidence type="ECO:0000313" key="5">
    <source>
        <dbReference type="Proteomes" id="UP000008672"/>
    </source>
</evidence>
<feature type="compositionally biased region" description="Polar residues" evidence="2">
    <location>
        <begin position="1058"/>
        <end position="1072"/>
    </location>
</feature>
<dbReference type="InterPro" id="IPR015425">
    <property type="entry name" value="FH2_Formin"/>
</dbReference>
<keyword evidence="1" id="KW-0175">Coiled coil</keyword>
<dbReference type="InterPro" id="IPR042201">
    <property type="entry name" value="FH2_Formin_sf"/>
</dbReference>
<dbReference type="PANTHER" id="PTHR46345:SF11">
    <property type="entry name" value="FORMIN-J-LIKE"/>
    <property type="match status" value="1"/>
</dbReference>
<feature type="region of interest" description="Disordered" evidence="2">
    <location>
        <begin position="503"/>
        <end position="525"/>
    </location>
</feature>
<dbReference type="Gene3D" id="1.20.58.2220">
    <property type="entry name" value="Formin, FH2 domain"/>
    <property type="match status" value="1"/>
</dbReference>
<dbReference type="EMBL" id="AFYH01155368">
    <property type="status" value="NOT_ANNOTATED_CDS"/>
    <property type="molecule type" value="Genomic_DNA"/>
</dbReference>
<name>H3A8T2_LATCH</name>
<dbReference type="STRING" id="7897.ENSLACP00000006053"/>
<gene>
    <name evidence="4" type="primary">FHDC1</name>
</gene>
<evidence type="ECO:0000256" key="2">
    <source>
        <dbReference type="SAM" id="MobiDB-lite"/>
    </source>
</evidence>
<feature type="compositionally biased region" description="Pro residues" evidence="2">
    <location>
        <begin position="54"/>
        <end position="72"/>
    </location>
</feature>
<keyword evidence="5" id="KW-1185">Reference proteome</keyword>
<dbReference type="OMA" id="LECWKQE"/>
<feature type="compositionally biased region" description="Low complexity" evidence="2">
    <location>
        <begin position="505"/>
        <end position="516"/>
    </location>
</feature>
<dbReference type="eggNOG" id="KOG1922">
    <property type="taxonomic scope" value="Eukaryota"/>
</dbReference>
<reference evidence="4" key="3">
    <citation type="submission" date="2025-09" db="UniProtKB">
        <authorList>
            <consortium name="Ensembl"/>
        </authorList>
    </citation>
    <scope>IDENTIFICATION</scope>
</reference>
<feature type="region of interest" description="Disordered" evidence="2">
    <location>
        <begin position="780"/>
        <end position="1130"/>
    </location>
</feature>
<reference evidence="4" key="2">
    <citation type="submission" date="2025-08" db="UniProtKB">
        <authorList>
            <consortium name="Ensembl"/>
        </authorList>
    </citation>
    <scope>IDENTIFICATION</scope>
</reference>
<sequence length="1130" mass="125598">MHVMNCVSLAHDKESRDIIVPTGLMPKEAPPAPPPPPPPPPLPLPSGSVNPPGSSGPPLPPPPPPGLPPPPPGHHHFSKKKRMRSFFWKTIPEEQVRGKTNIWTITARQHHRYQIDSKSIEELFGQQEENKSRMAAKAACSRSSFKEARKEINILDSKRSMNVGIFLKQFKKSNQFIMEDIQFGKSENYGAETLRELLKLLPDSEEAKKLKAFNGDVTELPLADSFMVLLSRMPSYALRVEAMVLKEEFSPSCSAMNKDMTVLQVAIKELMMCEELHAILHLVLQAGNIMNAGGYAGNAVGFKLSSLLKLADTKANKPGMNLLHFVALEAQKQDVALLSFTDKLHHVQDAARLSVENIEAELQSLSVRMRSLRDNIRQDAELLQQTENFIQRALQELNELDKKKKELKKEGHTLIDFFCEDKETMKLDECFQIFTDLCGKFNKAVKENREREIQELRRQQRLKELEEKRRSWAAGESNGFGRSSSESDVELLARNGLQDFLPFLQQRPQSPLSRTPSTRRSRHSVGKMVDRELLTFLESSSTEDQNKCNSLPRANARNSRHNIAWGDSKEHRDRSLNSLYFNLNQDPACGRNLNRMPVTACSSPPKLEETTSYNTLSEAYREMVKHNHEGKGSLMNMHPVASNQLNVTIEQHGLVISLTNLQTLEDLSLYSSSTVYDNAPLSSEKSSKGESDSNTESCQNMTSVSSSKEEEVNCEISVASTVTPTSLDSCGSENKGPEAMFYIVDCTDTTDYSVTFDYSEESEMQTVSKELSEDTIAVDIPDQSTPAFSSESVSAVDTSSSIPQSPKKQEAYNNCKNTGTSNVVKEKKDSSESEQNSSANDKQTVPLKLPKSPLNNSVHSKTVRTLHASENENIRKVVSISRSNRSSSSVRRTERRGLVREASNAEMKRTLQNTAENKLEGQTKSSHKSNLPVEEQKMQRGGFASSSLRFSRDQAQHRSSVKKPAAKPVRNVPKPKPKPEETKICKSAMRALSQAMSDTNKVAASDDSRVQASTPSFARNTVASSSRRMRVDSPASSKASSLPRSGSQRQPVAKMVGTSDQPNTNNGASSTGLIRRASTIRNSRKTREQSETPSSKTEAISKGSHIAEKPSVRQKDANGKTGRLLKPSWK</sequence>
<dbReference type="EMBL" id="AFYH01155366">
    <property type="status" value="NOT_ANNOTATED_CDS"/>
    <property type="molecule type" value="Genomic_DNA"/>
</dbReference>
<dbReference type="EMBL" id="AFYH01155365">
    <property type="status" value="NOT_ANNOTATED_CDS"/>
    <property type="molecule type" value="Genomic_DNA"/>
</dbReference>
<feature type="compositionally biased region" description="Polar residues" evidence="2">
    <location>
        <begin position="910"/>
        <end position="924"/>
    </location>
</feature>
<dbReference type="HOGENOM" id="CLU_009023_0_0_1"/>
<feature type="compositionally biased region" description="Polar residues" evidence="2">
    <location>
        <begin position="802"/>
        <end position="823"/>
    </location>
</feature>
<evidence type="ECO:0000313" key="4">
    <source>
        <dbReference type="Ensembl" id="ENSLACP00000006053.1"/>
    </source>
</evidence>
<accession>H3A8T2</accession>
<feature type="coiled-coil region" evidence="1">
    <location>
        <begin position="442"/>
        <end position="469"/>
    </location>
</feature>
<dbReference type="EMBL" id="AFYH01155367">
    <property type="status" value="NOT_ANNOTATED_CDS"/>
    <property type="molecule type" value="Genomic_DNA"/>
</dbReference>
<feature type="region of interest" description="Disordered" evidence="2">
    <location>
        <begin position="1"/>
        <end position="79"/>
    </location>
</feature>
<dbReference type="FunCoup" id="H3A8T2">
    <property type="interactions" value="24"/>
</dbReference>
<feature type="region of interest" description="Disordered" evidence="2">
    <location>
        <begin position="678"/>
        <end position="712"/>
    </location>
</feature>
<dbReference type="AlphaFoldDB" id="H3A8T2"/>
<dbReference type="EMBL" id="AFYH01155364">
    <property type="status" value="NOT_ANNOTATED_CDS"/>
    <property type="molecule type" value="Genomic_DNA"/>
</dbReference>
<dbReference type="Pfam" id="PF02181">
    <property type="entry name" value="FH2"/>
    <property type="match status" value="1"/>
</dbReference>
<protein>
    <submittedName>
        <fullName evidence="4">FH2 domain containing 1</fullName>
    </submittedName>
</protein>
<reference evidence="5" key="1">
    <citation type="submission" date="2011-08" db="EMBL/GenBank/DDBJ databases">
        <title>The draft genome of Latimeria chalumnae.</title>
        <authorList>
            <person name="Di Palma F."/>
            <person name="Alfoldi J."/>
            <person name="Johnson J."/>
            <person name="Berlin A."/>
            <person name="Gnerre S."/>
            <person name="Jaffe D."/>
            <person name="MacCallum I."/>
            <person name="Young S."/>
            <person name="Walker B.J."/>
            <person name="Lander E."/>
            <person name="Lindblad-Toh K."/>
        </authorList>
    </citation>
    <scope>NUCLEOTIDE SEQUENCE [LARGE SCALE GENOMIC DNA]</scope>
    <source>
        <strain evidence="5">Wild caught</strain>
    </source>
</reference>
<evidence type="ECO:0000256" key="1">
    <source>
        <dbReference type="SAM" id="Coils"/>
    </source>
</evidence>
<feature type="compositionally biased region" description="Low complexity" evidence="2">
    <location>
        <begin position="876"/>
        <end position="890"/>
    </location>
</feature>
<feature type="compositionally biased region" description="Polar residues" evidence="2">
    <location>
        <begin position="1010"/>
        <end position="1026"/>
    </location>
</feature>
<dbReference type="Ensembl" id="ENSLACT00000006105.1">
    <property type="protein sequence ID" value="ENSLACP00000006053.1"/>
    <property type="gene ID" value="ENSLACG00000005374.1"/>
</dbReference>
<feature type="compositionally biased region" description="Pro residues" evidence="2">
    <location>
        <begin position="28"/>
        <end position="44"/>
    </location>
</feature>
<dbReference type="PANTHER" id="PTHR46345">
    <property type="entry name" value="INVERTED FORMIN-2"/>
    <property type="match status" value="1"/>
</dbReference>